<feature type="region of interest" description="Disordered" evidence="1">
    <location>
        <begin position="408"/>
        <end position="437"/>
    </location>
</feature>
<evidence type="ECO:0000313" key="4">
    <source>
        <dbReference type="RefSeq" id="XP_016934929.3"/>
    </source>
</evidence>
<feature type="region of interest" description="Disordered" evidence="1">
    <location>
        <begin position="71"/>
        <end position="110"/>
    </location>
</feature>
<feature type="compositionally biased region" description="Polar residues" evidence="1">
    <location>
        <begin position="507"/>
        <end position="519"/>
    </location>
</feature>
<feature type="compositionally biased region" description="Basic residues" evidence="1">
    <location>
        <begin position="211"/>
        <end position="221"/>
    </location>
</feature>
<feature type="compositionally biased region" description="Basic and acidic residues" evidence="1">
    <location>
        <begin position="302"/>
        <end position="312"/>
    </location>
</feature>
<gene>
    <name evidence="3 4" type="primary">LOC108013540</name>
</gene>
<feature type="compositionally biased region" description="Basic and acidic residues" evidence="1">
    <location>
        <begin position="164"/>
        <end position="178"/>
    </location>
</feature>
<feature type="compositionally biased region" description="Basic and acidic residues" evidence="1">
    <location>
        <begin position="340"/>
        <end position="361"/>
    </location>
</feature>
<proteinExistence type="predicted"/>
<evidence type="ECO:0000256" key="1">
    <source>
        <dbReference type="SAM" id="MobiDB-lite"/>
    </source>
</evidence>
<feature type="region of interest" description="Disordered" evidence="1">
    <location>
        <begin position="472"/>
        <end position="546"/>
    </location>
</feature>
<sequence>MMQKCSELGTMAWQHFVRFGQNNLKVKKGPDGHYLESRCREELQKSLPAESFEELMAWVAKWLKRLDEKNAMVRPQELSPQDTRDKVSDKDLPAEKEGNKKTPADPAVVDLCSDGEDVESVGLFPDKETLDSESVISSSSLVILDDELGEMNLKDYADHVDGKLDEASLRKRNRREEPNTPSKAKKQTSMKAFLTPNGKKIEKSPPPSFRRSLKTYVKRPKIPASGEAMDLADTNEKRSSLILRELNVEGGNNLNSSSKEESIPEVITITDDNSSQEDSANKEAKRDLLNEKAKPKILAHYDANEKPPRDEDPNQNAIKNEKLKPNDLIVKETPPCDSYISKEIKSKSESDVSKEAIKCETEVPLDTSGEAKENSEPGTNKEGPNPTITKDDSLKNEVMPVLTGLLSADTQAHQELTHDSSIDPEEQPDPLLNQRAEPNTIRIRSDLVSCPMDTIRVRTDLLQEHVDRVQPEDTLNQLRGHVDRITPAQRSNPPGAAEKRRLPPETPGNQCDSTSTSLHGQPKRPALDNYNPAPVSTSRYPHPQKIALPAPPVNTSRYRLIAPAPAIASSVVSGRYPPGATGATSSSFSYLSPVFPSSYQPEIPSEPHTISSYQSNGINMRVYSAEKPAPLAVNAPANNNTSYPVAQGSSTNSSYPQEIPVSAGNIPNKSYPSFMPVAPGSANSVWYPPPRYPSSNPVESPPATTSNQTFHPAAATTSSCYRGNNTVSHTMPTASVYIPVISVAPGSVASSRYPSSNPVAPAPAVSSSYQPVMSAAPGPVPTSRYPSQNPVAPAPVVASSYQPVKSAAPGSVPTSRYPPHNPMAPAAIVSSNYRPVMSAAPGSSRYPPPNPVAPAAVVSSSYQPIKSVASGSVAPSRYPPPCQVPPAAVVTSIHQTIKPVAPAPVASSSYQPSNPVAPAPPHTSNNQLTGGTTSLSNIMGMLAQVEFFAYGQKNQEAFHLVNQLRLSLQKGAANNCHAPKRNA</sequence>
<feature type="compositionally biased region" description="Basic and acidic residues" evidence="1">
    <location>
        <begin position="279"/>
        <end position="294"/>
    </location>
</feature>
<reference evidence="3 4" key="1">
    <citation type="submission" date="2025-05" db="UniProtKB">
        <authorList>
            <consortium name="RefSeq"/>
        </authorList>
    </citation>
    <scope>IDENTIFICATION</scope>
</reference>
<feature type="region of interest" description="Disordered" evidence="1">
    <location>
        <begin position="903"/>
        <end position="931"/>
    </location>
</feature>
<protein>
    <submittedName>
        <fullName evidence="3 4">Nascent polypeptide-associated complex subunit alpha, muscle-specific form</fullName>
    </submittedName>
</protein>
<dbReference type="GeneID" id="108013540"/>
<feature type="region of interest" description="Disordered" evidence="1">
    <location>
        <begin position="164"/>
        <end position="221"/>
    </location>
</feature>
<dbReference type="Proteomes" id="UP001652628">
    <property type="component" value="Chromosome 3"/>
</dbReference>
<feature type="compositionally biased region" description="Basic and acidic residues" evidence="1">
    <location>
        <begin position="82"/>
        <end position="103"/>
    </location>
</feature>
<organism evidence="2 4">
    <name type="scientific">Drosophila suzukii</name>
    <name type="common">Spotted-wing drosophila fruit fly</name>
    <dbReference type="NCBI Taxonomy" id="28584"/>
    <lineage>
        <taxon>Eukaryota</taxon>
        <taxon>Metazoa</taxon>
        <taxon>Ecdysozoa</taxon>
        <taxon>Arthropoda</taxon>
        <taxon>Hexapoda</taxon>
        <taxon>Insecta</taxon>
        <taxon>Pterygota</taxon>
        <taxon>Neoptera</taxon>
        <taxon>Endopterygota</taxon>
        <taxon>Diptera</taxon>
        <taxon>Brachycera</taxon>
        <taxon>Muscomorpha</taxon>
        <taxon>Ephydroidea</taxon>
        <taxon>Drosophilidae</taxon>
        <taxon>Drosophila</taxon>
        <taxon>Sophophora</taxon>
    </lineage>
</organism>
<dbReference type="RefSeq" id="XP_016934928.3">
    <property type="nucleotide sequence ID" value="XM_017079439.4"/>
</dbReference>
<name>A0AB39ZGP5_DROSZ</name>
<keyword evidence="2" id="KW-1185">Reference proteome</keyword>
<feature type="compositionally biased region" description="Polar residues" evidence="1">
    <location>
        <begin position="922"/>
        <end position="931"/>
    </location>
</feature>
<dbReference type="AlphaFoldDB" id="A0AB39ZGP5"/>
<evidence type="ECO:0000313" key="3">
    <source>
        <dbReference type="RefSeq" id="XP_016934928.3"/>
    </source>
</evidence>
<evidence type="ECO:0000313" key="2">
    <source>
        <dbReference type="Proteomes" id="UP001652628"/>
    </source>
</evidence>
<dbReference type="RefSeq" id="XP_016934929.3">
    <property type="nucleotide sequence ID" value="XM_017079440.4"/>
</dbReference>
<accession>A0AB39ZGP5</accession>
<feature type="region of interest" description="Disordered" evidence="1">
    <location>
        <begin position="250"/>
        <end position="395"/>
    </location>
</feature>